<gene>
    <name evidence="5" type="ORF">SPOG_02843</name>
</gene>
<feature type="domain" description="Enoyl-CoA hydratase/isomerase" evidence="4">
    <location>
        <begin position="65"/>
        <end position="384"/>
    </location>
</feature>
<sequence>MNGRNLTVKGSSILHFCKRNYLPLDSLSNRFSMSRARILNQKFKSTLASNSSSGSILMEKKLGARVLTLNRPEKLNALNLEMIDSLHSKLVKLEQSELAKVIVLQGKGRAFSSGGDVKDAAGRIKQGELSNVRKAFTEEYRLCHTIATYKKPVVAFMNGITMGGGAGLTMHAPFRIACEDTKFAMPETTIGYFTDVGSSFFFNRMPSHVGKFLALTSNVVSGEDCVPLGIATHYVPKHMFEELENRLADLNTSDLHMINDTISEFCGECPQPSSLLNVENLRLIDSCFGMRDPVRIIRALEEQVQSNSDVPDFAKQTLETLLKKSPLSLAVTNSLIERAGMWTISEALMYDQIVSYHMLNQPDFIIGVDAQLISKTRNPKWSYSWDHQFGDLEQVYKVPEEYKNGIQYHSKDRSHSRLWDYNAYPYRA</sequence>
<dbReference type="HOGENOM" id="CLU_009834_22_1_1"/>
<dbReference type="SUPFAM" id="SSF52096">
    <property type="entry name" value="ClpP/crotonase"/>
    <property type="match status" value="1"/>
</dbReference>
<dbReference type="OMA" id="LVWEQIR"/>
<evidence type="ECO:0000256" key="2">
    <source>
        <dbReference type="ARBA" id="ARBA00011915"/>
    </source>
</evidence>
<dbReference type="PANTHER" id="PTHR43176">
    <property type="entry name" value="3-HYDROXYISOBUTYRYL-COA HYDROLASE-RELATED"/>
    <property type="match status" value="1"/>
</dbReference>
<dbReference type="InterPro" id="IPR018376">
    <property type="entry name" value="Enoyl-CoA_hyd/isom_CS"/>
</dbReference>
<dbReference type="CDD" id="cd06558">
    <property type="entry name" value="crotonase-like"/>
    <property type="match status" value="1"/>
</dbReference>
<evidence type="ECO:0000259" key="4">
    <source>
        <dbReference type="Pfam" id="PF16113"/>
    </source>
</evidence>
<dbReference type="Proteomes" id="UP000015464">
    <property type="component" value="Unassembled WGS sequence"/>
</dbReference>
<dbReference type="GO" id="GO:0005739">
    <property type="term" value="C:mitochondrion"/>
    <property type="evidence" value="ECO:0007669"/>
    <property type="project" value="TreeGrafter"/>
</dbReference>
<dbReference type="Pfam" id="PF16113">
    <property type="entry name" value="ECH_2"/>
    <property type="match status" value="1"/>
</dbReference>
<dbReference type="EMBL" id="KE546988">
    <property type="protein sequence ID" value="EPY53935.1"/>
    <property type="molecule type" value="Genomic_DNA"/>
</dbReference>
<dbReference type="NCBIfam" id="NF004127">
    <property type="entry name" value="PRK05617.1"/>
    <property type="match status" value="1"/>
</dbReference>
<dbReference type="GeneID" id="25037164"/>
<dbReference type="GO" id="GO:0003860">
    <property type="term" value="F:3-hydroxyisobutyryl-CoA hydrolase activity"/>
    <property type="evidence" value="ECO:0007669"/>
    <property type="project" value="UniProtKB-EC"/>
</dbReference>
<dbReference type="AlphaFoldDB" id="S9W861"/>
<keyword evidence="3 5" id="KW-0378">Hydrolase</keyword>
<dbReference type="InterPro" id="IPR032259">
    <property type="entry name" value="HIBYL-CoA-H"/>
</dbReference>
<protein>
    <recommendedName>
        <fullName evidence="2">3-hydroxyisobutyryl-CoA hydrolase</fullName>
        <ecNumber evidence="2">3.1.2.4</ecNumber>
    </recommendedName>
</protein>
<accession>S9W861</accession>
<dbReference type="PROSITE" id="PS00166">
    <property type="entry name" value="ENOYL_COA_HYDRATASE"/>
    <property type="match status" value="1"/>
</dbReference>
<reference evidence="5 6" key="1">
    <citation type="journal article" date="2011" name="Science">
        <title>Comparative functional genomics of the fission yeasts.</title>
        <authorList>
            <person name="Rhind N."/>
            <person name="Chen Z."/>
            <person name="Yassour M."/>
            <person name="Thompson D.A."/>
            <person name="Haas B.J."/>
            <person name="Habib N."/>
            <person name="Wapinski I."/>
            <person name="Roy S."/>
            <person name="Lin M.F."/>
            <person name="Heiman D.I."/>
            <person name="Young S.K."/>
            <person name="Furuya K."/>
            <person name="Guo Y."/>
            <person name="Pidoux A."/>
            <person name="Chen H.M."/>
            <person name="Robbertse B."/>
            <person name="Goldberg J.M."/>
            <person name="Aoki K."/>
            <person name="Bayne E.H."/>
            <person name="Berlin A.M."/>
            <person name="Desjardins C.A."/>
            <person name="Dobbs E."/>
            <person name="Dukaj L."/>
            <person name="Fan L."/>
            <person name="FitzGerald M.G."/>
            <person name="French C."/>
            <person name="Gujja S."/>
            <person name="Hansen K."/>
            <person name="Keifenheim D."/>
            <person name="Levin J.Z."/>
            <person name="Mosher R.A."/>
            <person name="Mueller C.A."/>
            <person name="Pfiffner J."/>
            <person name="Priest M."/>
            <person name="Russ C."/>
            <person name="Smialowska A."/>
            <person name="Swoboda P."/>
            <person name="Sykes S.M."/>
            <person name="Vaughn M."/>
            <person name="Vengrova S."/>
            <person name="Yoder R."/>
            <person name="Zeng Q."/>
            <person name="Allshire R."/>
            <person name="Baulcombe D."/>
            <person name="Birren B.W."/>
            <person name="Brown W."/>
            <person name="Ekwall K."/>
            <person name="Kellis M."/>
            <person name="Leatherwood J."/>
            <person name="Levin H."/>
            <person name="Margalit H."/>
            <person name="Martienssen R."/>
            <person name="Nieduszynski C.A."/>
            <person name="Spatafora J.W."/>
            <person name="Friedman N."/>
            <person name="Dalgaard J.Z."/>
            <person name="Baumann P."/>
            <person name="Niki H."/>
            <person name="Regev A."/>
            <person name="Nusbaum C."/>
        </authorList>
    </citation>
    <scope>NUCLEOTIDE SEQUENCE [LARGE SCALE GENOMIC DNA]</scope>
    <source>
        <strain evidence="6">OY26 / ATCC MYA-4695 / CBS 11777 / NBRC 106824 / NRRL Y48691</strain>
    </source>
</reference>
<dbReference type="GO" id="GO:0006574">
    <property type="term" value="P:L-valine catabolic process"/>
    <property type="evidence" value="ECO:0007669"/>
    <property type="project" value="TreeGrafter"/>
</dbReference>
<dbReference type="OrthoDB" id="1737613at2759"/>
<dbReference type="InterPro" id="IPR029045">
    <property type="entry name" value="ClpP/crotonase-like_dom_sf"/>
</dbReference>
<keyword evidence="6" id="KW-1185">Reference proteome</keyword>
<dbReference type="EC" id="3.1.2.4" evidence="2"/>
<evidence type="ECO:0000313" key="6">
    <source>
        <dbReference type="Proteomes" id="UP000015464"/>
    </source>
</evidence>
<evidence type="ECO:0000256" key="1">
    <source>
        <dbReference type="ARBA" id="ARBA00001709"/>
    </source>
</evidence>
<organism evidence="5 6">
    <name type="scientific">Schizosaccharomyces cryophilus (strain OY26 / ATCC MYA-4695 / CBS 11777 / NBRC 106824 / NRRL Y48691)</name>
    <name type="common">Fission yeast</name>
    <dbReference type="NCBI Taxonomy" id="653667"/>
    <lineage>
        <taxon>Eukaryota</taxon>
        <taxon>Fungi</taxon>
        <taxon>Dikarya</taxon>
        <taxon>Ascomycota</taxon>
        <taxon>Taphrinomycotina</taxon>
        <taxon>Schizosaccharomycetes</taxon>
        <taxon>Schizosaccharomycetales</taxon>
        <taxon>Schizosaccharomycetaceae</taxon>
        <taxon>Schizosaccharomyces</taxon>
    </lineage>
</organism>
<dbReference type="InterPro" id="IPR045004">
    <property type="entry name" value="ECH_dom"/>
</dbReference>
<dbReference type="PANTHER" id="PTHR43176:SF3">
    <property type="entry name" value="3-HYDROXYISOBUTYRYL-COA HYDROLASE, MITOCHONDRIAL"/>
    <property type="match status" value="1"/>
</dbReference>
<dbReference type="RefSeq" id="XP_013020958.1">
    <property type="nucleotide sequence ID" value="XM_013165504.1"/>
</dbReference>
<evidence type="ECO:0000256" key="3">
    <source>
        <dbReference type="ARBA" id="ARBA00022801"/>
    </source>
</evidence>
<proteinExistence type="predicted"/>
<dbReference type="Gene3D" id="3.90.226.10">
    <property type="entry name" value="2-enoyl-CoA Hydratase, Chain A, domain 1"/>
    <property type="match status" value="1"/>
</dbReference>
<dbReference type="eggNOG" id="KOG1684">
    <property type="taxonomic scope" value="Eukaryota"/>
</dbReference>
<name>S9W861_SCHCR</name>
<comment type="catalytic activity">
    <reaction evidence="1">
        <text>3-hydroxy-2-methylpropanoyl-CoA + H2O = 3-hydroxy-2-methylpropanoate + CoA + H(+)</text>
        <dbReference type="Rhea" id="RHEA:20888"/>
        <dbReference type="ChEBI" id="CHEBI:11805"/>
        <dbReference type="ChEBI" id="CHEBI:15377"/>
        <dbReference type="ChEBI" id="CHEBI:15378"/>
        <dbReference type="ChEBI" id="CHEBI:57287"/>
        <dbReference type="ChEBI" id="CHEBI:57340"/>
        <dbReference type="EC" id="3.1.2.4"/>
    </reaction>
</comment>
<dbReference type="STRING" id="653667.S9W861"/>
<evidence type="ECO:0000313" key="5">
    <source>
        <dbReference type="EMBL" id="EPY53935.1"/>
    </source>
</evidence>